<organism evidence="3 4">
    <name type="scientific">Cyclobacterium jeungdonense</name>
    <dbReference type="NCBI Taxonomy" id="708087"/>
    <lineage>
        <taxon>Bacteria</taxon>
        <taxon>Pseudomonadati</taxon>
        <taxon>Bacteroidota</taxon>
        <taxon>Cytophagia</taxon>
        <taxon>Cytophagales</taxon>
        <taxon>Cyclobacteriaceae</taxon>
        <taxon>Cyclobacterium</taxon>
    </lineage>
</organism>
<gene>
    <name evidence="3" type="ORF">QWZ15_10865</name>
</gene>
<dbReference type="Pfam" id="PF01345">
    <property type="entry name" value="DUF11"/>
    <property type="match status" value="2"/>
</dbReference>
<dbReference type="Proteomes" id="UP001236663">
    <property type="component" value="Unassembled WGS sequence"/>
</dbReference>
<dbReference type="InterPro" id="IPR051172">
    <property type="entry name" value="Chlamydia_OmcB"/>
</dbReference>
<dbReference type="PANTHER" id="PTHR34819">
    <property type="entry name" value="LARGE CYSTEINE-RICH PERIPLASMIC PROTEIN OMCB"/>
    <property type="match status" value="1"/>
</dbReference>
<dbReference type="EMBL" id="JAUFQS010000009">
    <property type="protein sequence ID" value="MDN3688333.1"/>
    <property type="molecule type" value="Genomic_DNA"/>
</dbReference>
<proteinExistence type="predicted"/>
<evidence type="ECO:0000313" key="4">
    <source>
        <dbReference type="Proteomes" id="UP001236663"/>
    </source>
</evidence>
<dbReference type="PANTHER" id="PTHR34819:SF3">
    <property type="entry name" value="CELL SURFACE PROTEIN"/>
    <property type="match status" value="1"/>
</dbReference>
<dbReference type="Pfam" id="PF19081">
    <property type="entry name" value="Ig_7"/>
    <property type="match status" value="1"/>
</dbReference>
<reference evidence="4" key="1">
    <citation type="journal article" date="2019" name="Int. J. Syst. Evol. Microbiol.">
        <title>The Global Catalogue of Microorganisms (GCM) 10K type strain sequencing project: providing services to taxonomists for standard genome sequencing and annotation.</title>
        <authorList>
            <consortium name="The Broad Institute Genomics Platform"/>
            <consortium name="The Broad Institute Genome Sequencing Center for Infectious Disease"/>
            <person name="Wu L."/>
            <person name="Ma J."/>
        </authorList>
    </citation>
    <scope>NUCLEOTIDE SEQUENCE [LARGE SCALE GENOMIC DNA]</scope>
    <source>
        <strain evidence="4">CECT 7706</strain>
    </source>
</reference>
<evidence type="ECO:0000259" key="2">
    <source>
        <dbReference type="Pfam" id="PF19081"/>
    </source>
</evidence>
<evidence type="ECO:0000313" key="3">
    <source>
        <dbReference type="EMBL" id="MDN3688333.1"/>
    </source>
</evidence>
<comment type="caution">
    <text evidence="3">The sequence shown here is derived from an EMBL/GenBank/DDBJ whole genome shotgun (WGS) entry which is preliminary data.</text>
</comment>
<accession>A0ABT8C9M6</accession>
<feature type="domain" description="Ig-like" evidence="2">
    <location>
        <begin position="856"/>
        <end position="932"/>
    </location>
</feature>
<name>A0ABT8C9M6_9BACT</name>
<dbReference type="NCBIfam" id="TIGR01451">
    <property type="entry name" value="B_ant_repeat"/>
    <property type="match status" value="2"/>
</dbReference>
<protein>
    <submittedName>
        <fullName evidence="3">Gliding motility-associated C-terminal domain-containing protein</fullName>
    </submittedName>
</protein>
<feature type="domain" description="DUF11" evidence="1">
    <location>
        <begin position="1133"/>
        <end position="1229"/>
    </location>
</feature>
<dbReference type="Pfam" id="PF13585">
    <property type="entry name" value="CHU_C"/>
    <property type="match status" value="1"/>
</dbReference>
<dbReference type="InterPro" id="IPR047589">
    <property type="entry name" value="DUF11_rpt"/>
</dbReference>
<dbReference type="InterPro" id="IPR044023">
    <property type="entry name" value="Ig_7"/>
</dbReference>
<feature type="domain" description="DUF11" evidence="1">
    <location>
        <begin position="1243"/>
        <end position="1360"/>
    </location>
</feature>
<keyword evidence="4" id="KW-1185">Reference proteome</keyword>
<sequence length="1454" mass="160466">MRVELKGNYLIRFFGILFLLFSSILTPLTLAAQDEPNLVLETNPVTCTGNGTISASLEVESDPTDLIYRLFRLGEDSPLVENESGVFSDLPVGTYLVAAVFTLNENPLEVSAEIELVSNFQPLSYTVSAQNLCENALGSIEVVVNQGNPETFELRGDVERPPQASPVFDAIPAGKYTVVVTDECGDRLSQSFEVQKAEFILEEEFQQFQAELSSCGEIAVGHLVRSVGAEIAYPLQARFTVFAPDGSTQEITTELSEGGATESVIYGNLPFYTGEAYSYDLEVTDNCGQTAVLENNLIDRTLTISEDLFWGAGLCGKRRLSIKPTNFVAPYTVSFTEYPGDFDPELFNEGYPGPFTEENLFFGSEEMPIPFGTYSFSITDACGSTASISREFKDLLSGPVPTVYKGCGPTTGSLQLNSFDYEFTLIEMTAGPASFAGQLPLDLSENISQNDPRRFFMSNLPAGDYEFTSYTTCNTEHVTEITIEGAEILTNDLNIEENCGSFNLSLNHQDNLDENQTTRFGIQKRNTDTGEWGHPETGMSYVEGEELNAENSILIVNGATTINLSYYGELRLVKSIRVWKNGQDIIPNEPSYNFCLETLEEFEVKERSSFTSINTFQCVEGSYELSVDASGYPPITYKIVEKDGLPFEINNGSDPLFQNLEAGRYRVQLEDACGNLTNTTVQISGENLPKIIPENLCEGDNGSLSIKNLDFLSFEWFNKANPDEVLSTEPSLEFTPFNLATHEGVYGVRLSNDTPGSCLNETLEFTIDEASLNPEPGIGQEVIVCKGEIVDLFDFLEGPYNNYGTWEELSNSGALVGNVWSSANLTTGTYTFEYTITGICSGERSTQVTINLSAVPPAPQGEGLQEFCAPGNFTVADLVATGENIQWYLTPEGTNPLSSETSLESGRTYYAEQQADGCPSDQRLPVEVVLYPEVTGFEIQENQTVYQMEVPQILIGETASGGSGDFSYQWEIQSGDAEWVLITGATNKDFPAPPLMETTRFRRITEDPVCGSYTSNEAILTVEVAPIVANGEQFGPFKNFEEHRLPSIFANDSLKLEPVTGEDVSLSILSITDEAGEEQNLVYSLDENGSFFLPEDTPPNSYLLQYRICQSEVPTNCAEAQIRITVIGISMDLEKSIDRTQAVQGELVDYTLSLTNTSLFPLEEVQVTDLLPEGLMLLSTSPQASEGGIWVIPEIQPDETILLELSVLAASEGSFTNEARVEVENFDETVASEELQVRPVMVDLSIQKTSGTEPVRDGDEFEYLLTITNDGMDEAARVRIVDFLPPNLQYLQASVQNTGLPAAPQFRQEGQQLIWELDRFPVGAELEIRLTVSAREDGRISNRAEVSSEGVDTQPENNTALEQKSILPLFIPNVIKPDFDGKNDTFVIRADHKFDQVEVLIFNRWGDLVFGAEDYQNDWAAEGLLSGTYYYQVRGMDAQGNEKEYQGWIQVIKE</sequence>
<dbReference type="RefSeq" id="WP_163386023.1">
    <property type="nucleotide sequence ID" value="NZ_JAUFQS010000009.1"/>
</dbReference>
<evidence type="ECO:0000259" key="1">
    <source>
        <dbReference type="Pfam" id="PF01345"/>
    </source>
</evidence>
<dbReference type="InterPro" id="IPR001434">
    <property type="entry name" value="OmcB-like_DUF11"/>
</dbReference>